<accession>Q5JJS6</accession>
<dbReference type="Proteomes" id="UP000817658">
    <property type="component" value="Chromosome 1"/>
</dbReference>
<proteinExistence type="predicted"/>
<evidence type="ECO:0000256" key="1">
    <source>
        <dbReference type="SAM" id="MobiDB-lite"/>
    </source>
</evidence>
<name>Q5JJS6_ORYSJ</name>
<feature type="region of interest" description="Disordered" evidence="1">
    <location>
        <begin position="134"/>
        <end position="187"/>
    </location>
</feature>
<feature type="compositionally biased region" description="Low complexity" evidence="1">
    <location>
        <begin position="166"/>
        <end position="176"/>
    </location>
</feature>
<reference evidence="2" key="1">
    <citation type="journal article" date="2002" name="Nature">
        <title>The genome sequence and structure of rice chromosome 1.</title>
        <authorList>
            <person name="Sasaki T."/>
            <person name="Matsumoto T."/>
            <person name="Yamamoto K."/>
            <person name="Sakata K."/>
            <person name="Baba T."/>
            <person name="Katayose Y."/>
            <person name="Wu J."/>
            <person name="Niimura Y."/>
            <person name="Cheng Z."/>
            <person name="Nagamura Y."/>
            <person name="Antonio B.A."/>
            <person name="Kanamori H."/>
            <person name="Hosokawa S."/>
            <person name="Masukawa M."/>
            <person name="Arikawa K."/>
            <person name="Chiden Y."/>
            <person name="Hayashi M."/>
            <person name="Okamoto M."/>
            <person name="Ando T."/>
            <person name="Aoki H."/>
            <person name="Arita K."/>
            <person name="Hamada M."/>
            <person name="Harada C."/>
            <person name="Hijishita S."/>
            <person name="Honda M."/>
            <person name="Ichikawa Y."/>
            <person name="Idonuma A."/>
            <person name="Iijima M."/>
            <person name="Ikeda M."/>
            <person name="Ikeno M."/>
            <person name="Itoh S."/>
            <person name="Itoh T."/>
            <person name="Itoh Y."/>
            <person name="Itoh Y."/>
            <person name="Iwabuchi A."/>
            <person name="Kamiya K."/>
            <person name="Karasawa W."/>
            <person name="Katagiri S."/>
            <person name="Kikuta A."/>
            <person name="Kobayashi N."/>
            <person name="Kono I."/>
            <person name="Machita K."/>
            <person name="Maehara T."/>
            <person name="Mizuno H."/>
            <person name="Mizubayashi T."/>
            <person name="Mukai Y."/>
            <person name="Nagasaki H."/>
            <person name="Nakashima M."/>
            <person name="Nakama Y."/>
            <person name="Nakamichi Y."/>
            <person name="Nakamura M."/>
            <person name="Namiki N."/>
            <person name="Negishi M."/>
            <person name="Ohta I."/>
            <person name="Ono N."/>
            <person name="Saji S."/>
            <person name="Sakai K."/>
            <person name="Shibata M."/>
            <person name="Shimokawa T."/>
            <person name="Shomura A."/>
            <person name="Song J."/>
            <person name="Takazaki Y."/>
            <person name="Terasawa K."/>
            <person name="Tsuji K."/>
            <person name="Waki K."/>
            <person name="Yamagata H."/>
            <person name="Yamane H."/>
            <person name="Yoshiki S."/>
            <person name="Yoshihara R."/>
            <person name="Yukawa K."/>
            <person name="Zhong H."/>
            <person name="Iwama H."/>
            <person name="Endo T."/>
            <person name="Ito H."/>
            <person name="Hahn J.H."/>
            <person name="Kim H.I."/>
            <person name="Eun M.Y."/>
            <person name="Yano M."/>
            <person name="Jiang J."/>
            <person name="Gojobori T."/>
        </authorList>
    </citation>
    <scope>NUCLEOTIDE SEQUENCE</scope>
</reference>
<protein>
    <submittedName>
        <fullName evidence="2">Uncharacterized protein</fullName>
    </submittedName>
</protein>
<dbReference type="AlphaFoldDB" id="Q5JJS6"/>
<sequence>MSPVHIHDTYTYQKSLENSIRSIAKSSKTLQRGNHSIHSIAQPSKTLRRRDYLVVGEDEEATLPCTSCHLQNQDQPEPNIGQLEALPIEAIVPARAVFSFPGANFFPRPRFPSTTVSSFAGRSRAFLPLLAPASSPRANSVQGAASRPSVRDAAGSPRRRRPSVQGAAGSPSRSLPPLRPGRRRQPI</sequence>
<organism evidence="2">
    <name type="scientific">Oryza sativa subsp. japonica</name>
    <name type="common">Rice</name>
    <dbReference type="NCBI Taxonomy" id="39947"/>
    <lineage>
        <taxon>Eukaryota</taxon>
        <taxon>Viridiplantae</taxon>
        <taxon>Streptophyta</taxon>
        <taxon>Embryophyta</taxon>
        <taxon>Tracheophyta</taxon>
        <taxon>Spermatophyta</taxon>
        <taxon>Magnoliopsida</taxon>
        <taxon>Liliopsida</taxon>
        <taxon>Poales</taxon>
        <taxon>Poaceae</taxon>
        <taxon>BOP clade</taxon>
        <taxon>Oryzoideae</taxon>
        <taxon>Oryzeae</taxon>
        <taxon>Oryzinae</taxon>
        <taxon>Oryza</taxon>
        <taxon>Oryza sativa</taxon>
    </lineage>
</organism>
<evidence type="ECO:0000313" key="2">
    <source>
        <dbReference type="EMBL" id="BAD88084.1"/>
    </source>
</evidence>
<gene>
    <name evidence="2" type="ORF">OSJNBa0026J14.34</name>
</gene>
<dbReference type="EMBL" id="AP004231">
    <property type="protein sequence ID" value="BAD88084.1"/>
    <property type="molecule type" value="Genomic_DNA"/>
</dbReference>